<proteinExistence type="predicted"/>
<evidence type="ECO:0000313" key="2">
    <source>
        <dbReference type="EMBL" id="KHD08307.1"/>
    </source>
</evidence>
<comment type="caution">
    <text evidence="2">The sequence shown here is derived from an EMBL/GenBank/DDBJ whole genome shotgun (WGS) entry which is preliminary data.</text>
</comment>
<dbReference type="Gene3D" id="3.40.50.1010">
    <property type="entry name" value="5'-nuclease"/>
    <property type="match status" value="1"/>
</dbReference>
<dbReference type="SUPFAM" id="SSF88723">
    <property type="entry name" value="PIN domain-like"/>
    <property type="match status" value="1"/>
</dbReference>
<accession>A0A0A6PDA1</accession>
<feature type="domain" description="PIN" evidence="1">
    <location>
        <begin position="5"/>
        <end position="133"/>
    </location>
</feature>
<dbReference type="InterPro" id="IPR002716">
    <property type="entry name" value="PIN_dom"/>
</dbReference>
<evidence type="ECO:0000313" key="3">
    <source>
        <dbReference type="Proteomes" id="UP000030428"/>
    </source>
</evidence>
<dbReference type="AlphaFoldDB" id="A0A0A6PDA1"/>
<dbReference type="Pfam" id="PF01850">
    <property type="entry name" value="PIN"/>
    <property type="match status" value="1"/>
</dbReference>
<organism evidence="2 3">
    <name type="scientific">Candidatus Thiomargarita nelsonii</name>
    <dbReference type="NCBI Taxonomy" id="1003181"/>
    <lineage>
        <taxon>Bacteria</taxon>
        <taxon>Pseudomonadati</taxon>
        <taxon>Pseudomonadota</taxon>
        <taxon>Gammaproteobacteria</taxon>
        <taxon>Thiotrichales</taxon>
        <taxon>Thiotrichaceae</taxon>
        <taxon>Thiomargarita</taxon>
    </lineage>
</organism>
<sequence>MALTYLDTSALAKWYLNEPRANEFSTWIQEQDDTHISSLTVTEFRCLLARRRRTREFSMEIEQWVFATFEMDIHDGHLIVHPLNDLHASGAVHLINSLPTVALRSLDAMHLSIARDIGARVIVTADRVMVEAANLLGFQVVRFD</sequence>
<keyword evidence="3" id="KW-1185">Reference proteome</keyword>
<dbReference type="CDD" id="cd09874">
    <property type="entry name" value="PIN_MT3492-like"/>
    <property type="match status" value="1"/>
</dbReference>
<dbReference type="Proteomes" id="UP000030428">
    <property type="component" value="Unassembled WGS sequence"/>
</dbReference>
<name>A0A0A6PDA1_9GAMM</name>
<protein>
    <recommendedName>
        <fullName evidence="1">PIN domain-containing protein</fullName>
    </recommendedName>
</protein>
<dbReference type="EMBL" id="JSZA02000034">
    <property type="protein sequence ID" value="KHD08307.1"/>
    <property type="molecule type" value="Genomic_DNA"/>
</dbReference>
<evidence type="ECO:0000259" key="1">
    <source>
        <dbReference type="Pfam" id="PF01850"/>
    </source>
</evidence>
<gene>
    <name evidence="2" type="ORF">PN36_11100</name>
</gene>
<reference evidence="2 3" key="1">
    <citation type="journal article" date="2016" name="Front. Microbiol.">
        <title>Single-Cell (Meta-)Genomics of a Dimorphic Candidatus Thiomargarita nelsonii Reveals Genomic Plasticity.</title>
        <authorList>
            <person name="Flood B.E."/>
            <person name="Fliss P."/>
            <person name="Jones D.S."/>
            <person name="Dick G.J."/>
            <person name="Jain S."/>
            <person name="Kaster A.K."/>
            <person name="Winkel M."/>
            <person name="Mussmann M."/>
            <person name="Bailey J."/>
        </authorList>
    </citation>
    <scope>NUCLEOTIDE SEQUENCE [LARGE SCALE GENOMIC DNA]</scope>
    <source>
        <strain evidence="2">Hydrate Ridge</strain>
    </source>
</reference>
<dbReference type="InterPro" id="IPR029060">
    <property type="entry name" value="PIN-like_dom_sf"/>
</dbReference>